<proteinExistence type="predicted"/>
<evidence type="ECO:0000313" key="2">
    <source>
        <dbReference type="WBParaSite" id="Hba_17723"/>
    </source>
</evidence>
<protein>
    <submittedName>
        <fullName evidence="2">Transposase</fullName>
    </submittedName>
</protein>
<sequence>MVTNDLLWMRINPLCRYEQFLTNELELESSSMAIQPAT</sequence>
<accession>A0A1I7XJN2</accession>
<dbReference type="WBParaSite" id="Hba_17723">
    <property type="protein sequence ID" value="Hba_17723"/>
    <property type="gene ID" value="Hba_17723"/>
</dbReference>
<name>A0A1I7XJN2_HETBA</name>
<reference evidence="2" key="1">
    <citation type="submission" date="2016-11" db="UniProtKB">
        <authorList>
            <consortium name="WormBaseParasite"/>
        </authorList>
    </citation>
    <scope>IDENTIFICATION</scope>
</reference>
<keyword evidence="1" id="KW-1185">Reference proteome</keyword>
<evidence type="ECO:0000313" key="1">
    <source>
        <dbReference type="Proteomes" id="UP000095283"/>
    </source>
</evidence>
<dbReference type="AlphaFoldDB" id="A0A1I7XJN2"/>
<dbReference type="Proteomes" id="UP000095283">
    <property type="component" value="Unplaced"/>
</dbReference>
<organism evidence="1 2">
    <name type="scientific">Heterorhabditis bacteriophora</name>
    <name type="common">Entomopathogenic nematode worm</name>
    <dbReference type="NCBI Taxonomy" id="37862"/>
    <lineage>
        <taxon>Eukaryota</taxon>
        <taxon>Metazoa</taxon>
        <taxon>Ecdysozoa</taxon>
        <taxon>Nematoda</taxon>
        <taxon>Chromadorea</taxon>
        <taxon>Rhabditida</taxon>
        <taxon>Rhabditina</taxon>
        <taxon>Rhabditomorpha</taxon>
        <taxon>Strongyloidea</taxon>
        <taxon>Heterorhabditidae</taxon>
        <taxon>Heterorhabditis</taxon>
    </lineage>
</organism>